<dbReference type="Proteomes" id="UP001500642">
    <property type="component" value="Unassembled WGS sequence"/>
</dbReference>
<dbReference type="InterPro" id="IPR036196">
    <property type="entry name" value="Ptyr_pPase_sf"/>
</dbReference>
<proteinExistence type="predicted"/>
<evidence type="ECO:0000256" key="1">
    <source>
        <dbReference type="SAM" id="MobiDB-lite"/>
    </source>
</evidence>
<evidence type="ECO:0000313" key="3">
    <source>
        <dbReference type="EMBL" id="GAA4386417.1"/>
    </source>
</evidence>
<keyword evidence="4" id="KW-1185">Reference proteome</keyword>
<dbReference type="Pfam" id="PF01451">
    <property type="entry name" value="LMWPc"/>
    <property type="match status" value="1"/>
</dbReference>
<comment type="caution">
    <text evidence="3">The sequence shown here is derived from an EMBL/GenBank/DDBJ whole genome shotgun (WGS) entry which is preliminary data.</text>
</comment>
<dbReference type="Gene3D" id="3.40.50.2300">
    <property type="match status" value="1"/>
</dbReference>
<evidence type="ECO:0000259" key="2">
    <source>
        <dbReference type="SMART" id="SM00226"/>
    </source>
</evidence>
<dbReference type="EMBL" id="BAABGL010000004">
    <property type="protein sequence ID" value="GAA4386417.1"/>
    <property type="molecule type" value="Genomic_DNA"/>
</dbReference>
<accession>A0ABP8J7H9</accession>
<organism evidence="3 4">
    <name type="scientific">Brevibacterium pityocampae</name>
    <dbReference type="NCBI Taxonomy" id="506594"/>
    <lineage>
        <taxon>Bacteria</taxon>
        <taxon>Bacillati</taxon>
        <taxon>Actinomycetota</taxon>
        <taxon>Actinomycetes</taxon>
        <taxon>Micrococcales</taxon>
        <taxon>Brevibacteriaceae</taxon>
        <taxon>Brevibacterium</taxon>
    </lineage>
</organism>
<sequence>MLRTAAEDSGMRVVTVPVNAAEQPLPGSGIAILAAALRVVGDGTLAARIEDLDLDEAEVPVAAETFMTAVRTDGGTGDLLLVIDDADVLDPLTQSFLGFVLRRLTGGRVRFAVSVAALDPDGPFGGTTTIDLQRLDPAESMRAAFEISPGLDPAAARLVATGAVGHLLTLEQVIGTLGERQRIRRASLPHPLRSTEAMDAFASAKLHGLSEEALTILRTLAVAPRSSFLPLLAGYATMGEELAELEARDLVSRVGSHLRIRDPRIRSSIHGAMSAGERAALHVQMMRACEDADPALSLWHSTFAGHREDAAHRLIAHACALVDEGTRRGWSRRRRSRSSRCAPGTSAARRWPRRSCSRGSTALCRFAVRSAGTHARAGDRATPQVIEIARRLGVSLTEFRARRLSAEQIRSADLILAMDRSHRAAVVEIVPQALHRTFTLREFARTLPQVPAERGASADARWRSSVVLVGRRRSRAAGDPAADDIVDPFLRSDAVHREMTGQLVPATGALLQCEVSAAAAERDPPPGGADPGNRPGR</sequence>
<reference evidence="4" key="1">
    <citation type="journal article" date="2019" name="Int. J. Syst. Evol. Microbiol.">
        <title>The Global Catalogue of Microorganisms (GCM) 10K type strain sequencing project: providing services to taxonomists for standard genome sequencing and annotation.</title>
        <authorList>
            <consortium name="The Broad Institute Genomics Platform"/>
            <consortium name="The Broad Institute Genome Sequencing Center for Infectious Disease"/>
            <person name="Wu L."/>
            <person name="Ma J."/>
        </authorList>
    </citation>
    <scope>NUCLEOTIDE SEQUENCE [LARGE SCALE GENOMIC DNA]</scope>
    <source>
        <strain evidence="4">JCM 17808</strain>
    </source>
</reference>
<feature type="domain" description="Phosphotyrosine protein phosphatase I" evidence="2">
    <location>
        <begin position="356"/>
        <end position="513"/>
    </location>
</feature>
<feature type="region of interest" description="Disordered" evidence="1">
    <location>
        <begin position="515"/>
        <end position="537"/>
    </location>
</feature>
<dbReference type="SMART" id="SM00226">
    <property type="entry name" value="LMWPc"/>
    <property type="match status" value="1"/>
</dbReference>
<dbReference type="InterPro" id="IPR023485">
    <property type="entry name" value="Ptyr_pPase"/>
</dbReference>
<evidence type="ECO:0000313" key="4">
    <source>
        <dbReference type="Proteomes" id="UP001500642"/>
    </source>
</evidence>
<feature type="region of interest" description="Disordered" evidence="1">
    <location>
        <begin position="332"/>
        <end position="352"/>
    </location>
</feature>
<name>A0ABP8J7H9_9MICO</name>
<gene>
    <name evidence="3" type="ORF">GCM10023167_09300</name>
</gene>
<protein>
    <recommendedName>
        <fullName evidence="2">Phosphotyrosine protein phosphatase I domain-containing protein</fullName>
    </recommendedName>
</protein>
<dbReference type="SUPFAM" id="SSF52788">
    <property type="entry name" value="Phosphotyrosine protein phosphatases I"/>
    <property type="match status" value="1"/>
</dbReference>